<evidence type="ECO:0000313" key="2">
    <source>
        <dbReference type="RefSeq" id="XP_012937542.1"/>
    </source>
</evidence>
<dbReference type="PANTHER" id="PTHR46830:SF2">
    <property type="entry name" value="ALPHA-1,4-N-ACETYLGLUCOSAMINYLTRANSFERASE"/>
    <property type="match status" value="1"/>
</dbReference>
<keyword evidence="1" id="KW-1185">Reference proteome</keyword>
<organism evidence="1 2">
    <name type="scientific">Aplysia californica</name>
    <name type="common">California sea hare</name>
    <dbReference type="NCBI Taxonomy" id="6500"/>
    <lineage>
        <taxon>Eukaryota</taxon>
        <taxon>Metazoa</taxon>
        <taxon>Spiralia</taxon>
        <taxon>Lophotrochozoa</taxon>
        <taxon>Mollusca</taxon>
        <taxon>Gastropoda</taxon>
        <taxon>Heterobranchia</taxon>
        <taxon>Euthyneura</taxon>
        <taxon>Tectipleura</taxon>
        <taxon>Aplysiida</taxon>
        <taxon>Aplysioidea</taxon>
        <taxon>Aplysiidae</taxon>
        <taxon>Aplysia</taxon>
    </lineage>
</organism>
<proteinExistence type="predicted"/>
<dbReference type="PANTHER" id="PTHR46830">
    <property type="entry name" value="TRANSFERASE, PUTATIVE-RELATED"/>
    <property type="match status" value="1"/>
</dbReference>
<evidence type="ECO:0000313" key="1">
    <source>
        <dbReference type="Proteomes" id="UP000694888"/>
    </source>
</evidence>
<dbReference type="GeneID" id="106011667"/>
<protein>
    <submittedName>
        <fullName evidence="2">Uncharacterized protein LOC106011667</fullName>
    </submittedName>
</protein>
<reference evidence="2" key="1">
    <citation type="submission" date="2025-08" db="UniProtKB">
        <authorList>
            <consortium name="RefSeq"/>
        </authorList>
    </citation>
    <scope>IDENTIFICATION</scope>
</reference>
<gene>
    <name evidence="2" type="primary">LOC106011667</name>
</gene>
<name>A0ABM0ZZ71_APLCA</name>
<sequence length="152" mass="17182">MVILKPIDIFRDVRCAAGKVAGKLNLSNGVLIAEQGARFLQIWRDLWSTYGGTSWNSHSVLLLTSLAKRHPDLITVLGPVFIKFGPAKSDQHRMYEENCSLWKSFAAHLYKREIPQNADFHFVKTVNTTFGRIARFVLFGDSRICPAAENVF</sequence>
<accession>A0ABM0ZZ71</accession>
<dbReference type="Proteomes" id="UP000694888">
    <property type="component" value="Unplaced"/>
</dbReference>
<dbReference type="RefSeq" id="XP_012937542.1">
    <property type="nucleotide sequence ID" value="XM_013082088.2"/>
</dbReference>